<dbReference type="OrthoDB" id="3738063at2759"/>
<dbReference type="AlphaFoldDB" id="A0A6A6HSP6"/>
<dbReference type="GeneID" id="54587543"/>
<dbReference type="InterPro" id="IPR011333">
    <property type="entry name" value="SKP1/BTB/POZ_sf"/>
</dbReference>
<gene>
    <name evidence="1" type="ORF">BU26DRAFT_572162</name>
</gene>
<accession>A0A6A6HSP6</accession>
<organism evidence="1 2">
    <name type="scientific">Trematosphaeria pertusa</name>
    <dbReference type="NCBI Taxonomy" id="390896"/>
    <lineage>
        <taxon>Eukaryota</taxon>
        <taxon>Fungi</taxon>
        <taxon>Dikarya</taxon>
        <taxon>Ascomycota</taxon>
        <taxon>Pezizomycotina</taxon>
        <taxon>Dothideomycetes</taxon>
        <taxon>Pleosporomycetidae</taxon>
        <taxon>Pleosporales</taxon>
        <taxon>Massarineae</taxon>
        <taxon>Trematosphaeriaceae</taxon>
        <taxon>Trematosphaeria</taxon>
    </lineage>
</organism>
<reference evidence="1" key="1">
    <citation type="journal article" date="2020" name="Stud. Mycol.">
        <title>101 Dothideomycetes genomes: a test case for predicting lifestyles and emergence of pathogens.</title>
        <authorList>
            <person name="Haridas S."/>
            <person name="Albert R."/>
            <person name="Binder M."/>
            <person name="Bloem J."/>
            <person name="Labutti K."/>
            <person name="Salamov A."/>
            <person name="Andreopoulos B."/>
            <person name="Baker S."/>
            <person name="Barry K."/>
            <person name="Bills G."/>
            <person name="Bluhm B."/>
            <person name="Cannon C."/>
            <person name="Castanera R."/>
            <person name="Culley D."/>
            <person name="Daum C."/>
            <person name="Ezra D."/>
            <person name="Gonzalez J."/>
            <person name="Henrissat B."/>
            <person name="Kuo A."/>
            <person name="Liang C."/>
            <person name="Lipzen A."/>
            <person name="Lutzoni F."/>
            <person name="Magnuson J."/>
            <person name="Mondo S."/>
            <person name="Nolan M."/>
            <person name="Ohm R."/>
            <person name="Pangilinan J."/>
            <person name="Park H.-J."/>
            <person name="Ramirez L."/>
            <person name="Alfaro M."/>
            <person name="Sun H."/>
            <person name="Tritt A."/>
            <person name="Yoshinaga Y."/>
            <person name="Zwiers L.-H."/>
            <person name="Turgeon B."/>
            <person name="Goodwin S."/>
            <person name="Spatafora J."/>
            <person name="Crous P."/>
            <person name="Grigoriev I."/>
        </authorList>
    </citation>
    <scope>NUCLEOTIDE SEQUENCE</scope>
    <source>
        <strain evidence="1">CBS 122368</strain>
    </source>
</reference>
<name>A0A6A6HSP6_9PLEO</name>
<evidence type="ECO:0008006" key="3">
    <source>
        <dbReference type="Google" id="ProtNLM"/>
    </source>
</evidence>
<keyword evidence="2" id="KW-1185">Reference proteome</keyword>
<proteinExistence type="predicted"/>
<dbReference type="RefSeq" id="XP_033675923.1">
    <property type="nucleotide sequence ID" value="XM_033834213.1"/>
</dbReference>
<sequence>MATNRDIAYSFGFLRRRRARVKVPIFRDHFSFARDVYRDIRKEDLNLPDDVVTVDVRVSHDEKSVLYALPKDQLCHDAAFFKIALSGRWQEADTGEVHLKDIDPGLFNMFAYWILTGAEVMRHIEDWKAEYAEYLKWVDWLTVAERQKGNGPPDPHAFASPVTVWNFERTVDAYCLGQFLGCADFQNHCIAHLYYMNLRFNHLPTKADTEEWEWSDGTVAFLRARDVLTAWEHSNFEDDAIRRFFKTWLSRYWDAYPISKEDHVARDGWDEVMVECPDLRKRWMFDMAMPKIEPWIIWDLTFYFVGPVVSSEREHAWSQEQFNPYWNGGDWDGADGDGRDWQHHVELAYAGPAGECSYGRG</sequence>
<dbReference type="EMBL" id="ML987214">
    <property type="protein sequence ID" value="KAF2240919.1"/>
    <property type="molecule type" value="Genomic_DNA"/>
</dbReference>
<protein>
    <recommendedName>
        <fullName evidence="3">BTB domain-containing protein</fullName>
    </recommendedName>
</protein>
<dbReference type="Gene3D" id="3.30.710.10">
    <property type="entry name" value="Potassium Channel Kv1.1, Chain A"/>
    <property type="match status" value="1"/>
</dbReference>
<evidence type="ECO:0000313" key="1">
    <source>
        <dbReference type="EMBL" id="KAF2240919.1"/>
    </source>
</evidence>
<evidence type="ECO:0000313" key="2">
    <source>
        <dbReference type="Proteomes" id="UP000800094"/>
    </source>
</evidence>
<dbReference type="Proteomes" id="UP000800094">
    <property type="component" value="Unassembled WGS sequence"/>
</dbReference>